<keyword evidence="1" id="KW-0121">Carboxypeptidase</keyword>
<gene>
    <name evidence="1" type="ORF">NM125_08655</name>
</gene>
<proteinExistence type="predicted"/>
<sequence length="309" mass="34149">MIITGCMMPGAEMLNKVPINSVSVEVLDQEGNPIQGAQVEASNGRKTTTGADGTAKIRFGSLGIHNIAVYADNYMPNNMIVTMPADNKKTVTARLTGEVQMASLNFGINMNVNMYPMMFNYLFTGYGYELEVEDYPEGGWTQWQISDGEGEIGTIMKKGFLKELDNGQQWWQIVMFEEDEDEPVYIAEVLFSEERQQIVRLREKMGDSEPQEKPVSEGWYSQPQKLTQESIEGAVAAKGVSVQVPKGTFTADLIDFGVAPEISLKLWRVTSESVPGGVVKSSTMEGEEVISSLELIDYGTNAESMLNSF</sequence>
<dbReference type="RefSeq" id="WP_255134511.1">
    <property type="nucleotide sequence ID" value="NZ_JANDBC010000001.1"/>
</dbReference>
<dbReference type="Proteomes" id="UP001139125">
    <property type="component" value="Unassembled WGS sequence"/>
</dbReference>
<dbReference type="Gene3D" id="2.60.40.1120">
    <property type="entry name" value="Carboxypeptidase-like, regulatory domain"/>
    <property type="match status" value="1"/>
</dbReference>
<keyword evidence="1" id="KW-0378">Hydrolase</keyword>
<comment type="caution">
    <text evidence="1">The sequence shown here is derived from an EMBL/GenBank/DDBJ whole genome shotgun (WGS) entry which is preliminary data.</text>
</comment>
<reference evidence="1" key="1">
    <citation type="submission" date="2022-06" db="EMBL/GenBank/DDBJ databases">
        <title>Gracilimonas sp. CAU 1638 isolated from sea sediment.</title>
        <authorList>
            <person name="Kim W."/>
        </authorList>
    </citation>
    <scope>NUCLEOTIDE SEQUENCE</scope>
    <source>
        <strain evidence="1">CAU 1638</strain>
    </source>
</reference>
<evidence type="ECO:0000313" key="1">
    <source>
        <dbReference type="EMBL" id="MCP9291648.1"/>
    </source>
</evidence>
<protein>
    <submittedName>
        <fullName evidence="1">Carboxypeptidase-like regulatory domain-containing protein</fullName>
    </submittedName>
</protein>
<dbReference type="EMBL" id="JANDBC010000001">
    <property type="protein sequence ID" value="MCP9291648.1"/>
    <property type="molecule type" value="Genomic_DNA"/>
</dbReference>
<dbReference type="AlphaFoldDB" id="A0A9X2L4N8"/>
<accession>A0A9X2L4N8</accession>
<name>A0A9X2L4N8_9BACT</name>
<dbReference type="Pfam" id="PF13620">
    <property type="entry name" value="CarboxypepD_reg"/>
    <property type="match status" value="1"/>
</dbReference>
<evidence type="ECO:0000313" key="2">
    <source>
        <dbReference type="Proteomes" id="UP001139125"/>
    </source>
</evidence>
<keyword evidence="2" id="KW-1185">Reference proteome</keyword>
<organism evidence="1 2">
    <name type="scientific">Gracilimonas sediminicola</name>
    <dbReference type="NCBI Taxonomy" id="2952158"/>
    <lineage>
        <taxon>Bacteria</taxon>
        <taxon>Pseudomonadati</taxon>
        <taxon>Balneolota</taxon>
        <taxon>Balneolia</taxon>
        <taxon>Balneolales</taxon>
        <taxon>Balneolaceae</taxon>
        <taxon>Gracilimonas</taxon>
    </lineage>
</organism>
<keyword evidence="1" id="KW-0645">Protease</keyword>
<dbReference type="SUPFAM" id="SSF49464">
    <property type="entry name" value="Carboxypeptidase regulatory domain-like"/>
    <property type="match status" value="1"/>
</dbReference>
<dbReference type="GO" id="GO:0004180">
    <property type="term" value="F:carboxypeptidase activity"/>
    <property type="evidence" value="ECO:0007669"/>
    <property type="project" value="UniProtKB-KW"/>
</dbReference>
<dbReference type="InterPro" id="IPR008969">
    <property type="entry name" value="CarboxyPept-like_regulatory"/>
</dbReference>